<dbReference type="EMBL" id="BAABCQ010000020">
    <property type="protein sequence ID" value="GAA3964551.1"/>
    <property type="molecule type" value="Genomic_DNA"/>
</dbReference>
<evidence type="ECO:0000313" key="3">
    <source>
        <dbReference type="Proteomes" id="UP001500034"/>
    </source>
</evidence>
<feature type="compositionally biased region" description="Basic and acidic residues" evidence="1">
    <location>
        <begin position="143"/>
        <end position="159"/>
    </location>
</feature>
<organism evidence="2 3">
    <name type="scientific">Streptomyces marokkonensis</name>
    <dbReference type="NCBI Taxonomy" id="324855"/>
    <lineage>
        <taxon>Bacteria</taxon>
        <taxon>Bacillati</taxon>
        <taxon>Actinomycetota</taxon>
        <taxon>Actinomycetes</taxon>
        <taxon>Kitasatosporales</taxon>
        <taxon>Streptomycetaceae</taxon>
        <taxon>Streptomyces</taxon>
    </lineage>
</organism>
<accession>A0ABP7PFM1</accession>
<evidence type="ECO:0008006" key="4">
    <source>
        <dbReference type="Google" id="ProtNLM"/>
    </source>
</evidence>
<evidence type="ECO:0000313" key="2">
    <source>
        <dbReference type="EMBL" id="GAA3964551.1"/>
    </source>
</evidence>
<evidence type="ECO:0000256" key="1">
    <source>
        <dbReference type="SAM" id="MobiDB-lite"/>
    </source>
</evidence>
<proteinExistence type="predicted"/>
<feature type="region of interest" description="Disordered" evidence="1">
    <location>
        <begin position="38"/>
        <end position="168"/>
    </location>
</feature>
<sequence length="168" mass="17700">MLPGPAVLLWCTCAPSGVIRWGIAGELLKETSKESPISGKFLPVKGAHRSRQESSEAAWDEPGGAAVGAGEGGAPTATLPAAVRLERVVSDRSQQRGRHRTAKTLRQRAGWTAGAGEGFPVRPGFPKSVRVGSQGRVSTAGSGRERAAHPPARKSLDGRPHRRKESGR</sequence>
<gene>
    <name evidence="2" type="ORF">GCM10022384_15580</name>
</gene>
<protein>
    <recommendedName>
        <fullName evidence="4">Secreted protein</fullName>
    </recommendedName>
</protein>
<name>A0ABP7PFM1_9ACTN</name>
<keyword evidence="3" id="KW-1185">Reference proteome</keyword>
<comment type="caution">
    <text evidence="2">The sequence shown here is derived from an EMBL/GenBank/DDBJ whole genome shotgun (WGS) entry which is preliminary data.</text>
</comment>
<feature type="compositionally biased region" description="Basic residues" evidence="1">
    <location>
        <begin position="95"/>
        <end position="106"/>
    </location>
</feature>
<feature type="compositionally biased region" description="Basic and acidic residues" evidence="1">
    <location>
        <begin position="84"/>
        <end position="94"/>
    </location>
</feature>
<reference evidence="3" key="1">
    <citation type="journal article" date="2019" name="Int. J. Syst. Evol. Microbiol.">
        <title>The Global Catalogue of Microorganisms (GCM) 10K type strain sequencing project: providing services to taxonomists for standard genome sequencing and annotation.</title>
        <authorList>
            <consortium name="The Broad Institute Genomics Platform"/>
            <consortium name="The Broad Institute Genome Sequencing Center for Infectious Disease"/>
            <person name="Wu L."/>
            <person name="Ma J."/>
        </authorList>
    </citation>
    <scope>NUCLEOTIDE SEQUENCE [LARGE SCALE GENOMIC DNA]</scope>
    <source>
        <strain evidence="3">JCM 17027</strain>
    </source>
</reference>
<dbReference type="Proteomes" id="UP001500034">
    <property type="component" value="Unassembled WGS sequence"/>
</dbReference>
<feature type="compositionally biased region" description="Low complexity" evidence="1">
    <location>
        <begin position="74"/>
        <end position="83"/>
    </location>
</feature>